<dbReference type="EMBL" id="JAGPXD010000005">
    <property type="protein sequence ID" value="KAH7353824.1"/>
    <property type="molecule type" value="Genomic_DNA"/>
</dbReference>
<evidence type="ECO:0000256" key="3">
    <source>
        <dbReference type="ARBA" id="ARBA00022741"/>
    </source>
</evidence>
<dbReference type="GO" id="GO:0006281">
    <property type="term" value="P:DNA repair"/>
    <property type="evidence" value="ECO:0007669"/>
    <property type="project" value="TreeGrafter"/>
</dbReference>
<dbReference type="PROSITE" id="PS00518">
    <property type="entry name" value="ZF_RING_1"/>
    <property type="match status" value="1"/>
</dbReference>
<proteinExistence type="inferred from homology"/>
<dbReference type="AlphaFoldDB" id="A0A8K0WZU1"/>
<dbReference type="InterPro" id="IPR014001">
    <property type="entry name" value="Helicase_ATP-bd"/>
</dbReference>
<dbReference type="Gene3D" id="3.40.50.300">
    <property type="entry name" value="P-loop containing nucleotide triphosphate hydrolases"/>
    <property type="match status" value="1"/>
</dbReference>
<dbReference type="PROSITE" id="PS51194">
    <property type="entry name" value="HELICASE_CTER"/>
    <property type="match status" value="1"/>
</dbReference>
<feature type="region of interest" description="Disordered" evidence="9">
    <location>
        <begin position="1"/>
        <end position="87"/>
    </location>
</feature>
<dbReference type="InterPro" id="IPR038718">
    <property type="entry name" value="SNF2-like_sf"/>
</dbReference>
<feature type="compositionally biased region" description="Polar residues" evidence="9">
    <location>
        <begin position="41"/>
        <end position="50"/>
    </location>
</feature>
<dbReference type="InterPro" id="IPR017907">
    <property type="entry name" value="Znf_RING_CS"/>
</dbReference>
<name>A0A8K0WZU1_9PEZI</name>
<accession>A0A8K0WZU1</accession>
<evidence type="ECO:0000256" key="2">
    <source>
        <dbReference type="ARBA" id="ARBA00022723"/>
    </source>
</evidence>
<dbReference type="GO" id="GO:0008270">
    <property type="term" value="F:zinc ion binding"/>
    <property type="evidence" value="ECO:0007669"/>
    <property type="project" value="UniProtKB-KW"/>
</dbReference>
<evidence type="ECO:0000256" key="6">
    <source>
        <dbReference type="ARBA" id="ARBA00022806"/>
    </source>
</evidence>
<evidence type="ECO:0000259" key="10">
    <source>
        <dbReference type="PROSITE" id="PS51192"/>
    </source>
</evidence>
<evidence type="ECO:0000313" key="13">
    <source>
        <dbReference type="Proteomes" id="UP000813385"/>
    </source>
</evidence>
<evidence type="ECO:0000256" key="1">
    <source>
        <dbReference type="ARBA" id="ARBA00007025"/>
    </source>
</evidence>
<keyword evidence="4" id="KW-0863">Zinc-finger</keyword>
<dbReference type="SMART" id="SM00490">
    <property type="entry name" value="HELICc"/>
    <property type="match status" value="1"/>
</dbReference>
<dbReference type="PROSITE" id="PS51192">
    <property type="entry name" value="HELICASE_ATP_BIND_1"/>
    <property type="match status" value="1"/>
</dbReference>
<feature type="compositionally biased region" description="Basic and acidic residues" evidence="9">
    <location>
        <begin position="658"/>
        <end position="671"/>
    </location>
</feature>
<organism evidence="12 13">
    <name type="scientific">Plectosphaerella cucumerina</name>
    <dbReference type="NCBI Taxonomy" id="40658"/>
    <lineage>
        <taxon>Eukaryota</taxon>
        <taxon>Fungi</taxon>
        <taxon>Dikarya</taxon>
        <taxon>Ascomycota</taxon>
        <taxon>Pezizomycotina</taxon>
        <taxon>Sordariomycetes</taxon>
        <taxon>Hypocreomycetidae</taxon>
        <taxon>Glomerellales</taxon>
        <taxon>Plectosphaerellaceae</taxon>
        <taxon>Plectosphaerella</taxon>
    </lineage>
</organism>
<dbReference type="CDD" id="cd16449">
    <property type="entry name" value="RING-HC"/>
    <property type="match status" value="1"/>
</dbReference>
<dbReference type="InterPro" id="IPR050628">
    <property type="entry name" value="SNF2_RAD54_helicase_TF"/>
</dbReference>
<feature type="region of interest" description="Disordered" evidence="9">
    <location>
        <begin position="896"/>
        <end position="957"/>
    </location>
</feature>
<dbReference type="Gene3D" id="3.40.50.10810">
    <property type="entry name" value="Tandem AAA-ATPase domain"/>
    <property type="match status" value="1"/>
</dbReference>
<keyword evidence="7" id="KW-0862">Zinc</keyword>
<keyword evidence="3" id="KW-0547">Nucleotide-binding</keyword>
<feature type="domain" description="Helicase C-terminal" evidence="11">
    <location>
        <begin position="692"/>
        <end position="862"/>
    </location>
</feature>
<dbReference type="Pfam" id="PF13445">
    <property type="entry name" value="zf-RING_UBOX"/>
    <property type="match status" value="1"/>
</dbReference>
<feature type="compositionally biased region" description="Basic and acidic residues" evidence="9">
    <location>
        <begin position="1"/>
        <end position="13"/>
    </location>
</feature>
<evidence type="ECO:0000256" key="7">
    <source>
        <dbReference type="ARBA" id="ARBA00022833"/>
    </source>
</evidence>
<reference evidence="12" key="1">
    <citation type="journal article" date="2021" name="Nat. Commun.">
        <title>Genetic determinants of endophytism in the Arabidopsis root mycobiome.</title>
        <authorList>
            <person name="Mesny F."/>
            <person name="Miyauchi S."/>
            <person name="Thiergart T."/>
            <person name="Pickel B."/>
            <person name="Atanasova L."/>
            <person name="Karlsson M."/>
            <person name="Huettel B."/>
            <person name="Barry K.W."/>
            <person name="Haridas S."/>
            <person name="Chen C."/>
            <person name="Bauer D."/>
            <person name="Andreopoulos W."/>
            <person name="Pangilinan J."/>
            <person name="LaButti K."/>
            <person name="Riley R."/>
            <person name="Lipzen A."/>
            <person name="Clum A."/>
            <person name="Drula E."/>
            <person name="Henrissat B."/>
            <person name="Kohler A."/>
            <person name="Grigoriev I.V."/>
            <person name="Martin F.M."/>
            <person name="Hacquard S."/>
        </authorList>
    </citation>
    <scope>NUCLEOTIDE SEQUENCE</scope>
    <source>
        <strain evidence="12">MPI-CAGE-AT-0016</strain>
    </source>
</reference>
<keyword evidence="13" id="KW-1185">Reference proteome</keyword>
<dbReference type="GO" id="GO:0016787">
    <property type="term" value="F:hydrolase activity"/>
    <property type="evidence" value="ECO:0007669"/>
    <property type="project" value="UniProtKB-KW"/>
</dbReference>
<evidence type="ECO:0000256" key="9">
    <source>
        <dbReference type="SAM" id="MobiDB-lite"/>
    </source>
</evidence>
<dbReference type="InterPro" id="IPR000330">
    <property type="entry name" value="SNF2_N"/>
</dbReference>
<feature type="domain" description="Helicase ATP-binding" evidence="10">
    <location>
        <begin position="255"/>
        <end position="414"/>
    </location>
</feature>
<dbReference type="InterPro" id="IPR027417">
    <property type="entry name" value="P-loop_NTPase"/>
</dbReference>
<gene>
    <name evidence="12" type="ORF">B0T11DRAFT_331729</name>
</gene>
<feature type="region of interest" description="Disordered" evidence="9">
    <location>
        <begin position="641"/>
        <end position="676"/>
    </location>
</feature>
<dbReference type="OrthoDB" id="448448at2759"/>
<dbReference type="GO" id="GO:0005524">
    <property type="term" value="F:ATP binding"/>
    <property type="evidence" value="ECO:0007669"/>
    <property type="project" value="UniProtKB-KW"/>
</dbReference>
<dbReference type="SMART" id="SM00487">
    <property type="entry name" value="DEXDc"/>
    <property type="match status" value="1"/>
</dbReference>
<dbReference type="SUPFAM" id="SSF52540">
    <property type="entry name" value="P-loop containing nucleoside triphosphate hydrolases"/>
    <property type="match status" value="2"/>
</dbReference>
<evidence type="ECO:0000259" key="11">
    <source>
        <dbReference type="PROSITE" id="PS51194"/>
    </source>
</evidence>
<dbReference type="Pfam" id="PF00271">
    <property type="entry name" value="Helicase_C"/>
    <property type="match status" value="1"/>
</dbReference>
<feature type="region of interest" description="Disordered" evidence="9">
    <location>
        <begin position="102"/>
        <end position="147"/>
    </location>
</feature>
<dbReference type="Gene3D" id="3.30.40.10">
    <property type="entry name" value="Zinc/RING finger domain, C3HC4 (zinc finger)"/>
    <property type="match status" value="1"/>
</dbReference>
<evidence type="ECO:0000313" key="12">
    <source>
        <dbReference type="EMBL" id="KAH7353824.1"/>
    </source>
</evidence>
<comment type="similarity">
    <text evidence="1">Belongs to the SNF2/RAD54 helicase family.</text>
</comment>
<feature type="compositionally biased region" description="Acidic residues" evidence="9">
    <location>
        <begin position="125"/>
        <end position="140"/>
    </location>
</feature>
<comment type="caution">
    <text evidence="12">The sequence shown here is derived from an EMBL/GenBank/DDBJ whole genome shotgun (WGS) entry which is preliminary data.</text>
</comment>
<dbReference type="InterPro" id="IPR049730">
    <property type="entry name" value="SNF2/RAD54-like_C"/>
</dbReference>
<keyword evidence="5 12" id="KW-0378">Hydrolase</keyword>
<dbReference type="GO" id="GO:0008094">
    <property type="term" value="F:ATP-dependent activity, acting on DNA"/>
    <property type="evidence" value="ECO:0007669"/>
    <property type="project" value="TreeGrafter"/>
</dbReference>
<dbReference type="CDD" id="cd18793">
    <property type="entry name" value="SF2_C_SNF"/>
    <property type="match status" value="1"/>
</dbReference>
<keyword evidence="6" id="KW-0347">Helicase</keyword>
<dbReference type="InterPro" id="IPR001650">
    <property type="entry name" value="Helicase_C-like"/>
</dbReference>
<dbReference type="Pfam" id="PF00176">
    <property type="entry name" value="SNF2-rel_dom"/>
    <property type="match status" value="1"/>
</dbReference>
<feature type="compositionally biased region" description="Basic and acidic residues" evidence="9">
    <location>
        <begin position="902"/>
        <end position="912"/>
    </location>
</feature>
<dbReference type="Proteomes" id="UP000813385">
    <property type="component" value="Unassembled WGS sequence"/>
</dbReference>
<dbReference type="PANTHER" id="PTHR45626">
    <property type="entry name" value="TRANSCRIPTION TERMINATION FACTOR 2-RELATED"/>
    <property type="match status" value="1"/>
</dbReference>
<dbReference type="GO" id="GO:0005634">
    <property type="term" value="C:nucleus"/>
    <property type="evidence" value="ECO:0007669"/>
    <property type="project" value="TreeGrafter"/>
</dbReference>
<dbReference type="GO" id="GO:0004386">
    <property type="term" value="F:helicase activity"/>
    <property type="evidence" value="ECO:0007669"/>
    <property type="project" value="UniProtKB-KW"/>
</dbReference>
<protein>
    <submittedName>
        <fullName evidence="12">P-loop containing nucleoside triphosphate hydrolase protein</fullName>
    </submittedName>
</protein>
<evidence type="ECO:0000256" key="4">
    <source>
        <dbReference type="ARBA" id="ARBA00022771"/>
    </source>
</evidence>
<dbReference type="InterPro" id="IPR013083">
    <property type="entry name" value="Znf_RING/FYVE/PHD"/>
</dbReference>
<dbReference type="SUPFAM" id="SSF57850">
    <property type="entry name" value="RING/U-box"/>
    <property type="match status" value="1"/>
</dbReference>
<evidence type="ECO:0000256" key="8">
    <source>
        <dbReference type="ARBA" id="ARBA00022840"/>
    </source>
</evidence>
<sequence>MDGDGMRKGHPGDEQLVAQKRTYAVYSEEEKPPHYFEAQARSHQAAQSETGEIKQPPAKKKGIKPKYPCGKDAREQAVTRQRKKHDALKLHIRKLMRKQANNIEIEDVPAPRPTRRRTIKAQASDDSDDSDSSIDPDASEPEAQFVSAKDRAKEIGKAAVGGGLTNRRTGSQQADLKEAKLTFGRDKVQALDQGGEMRYQLQGMTVMLRPFQLVGTSWMVKRETDDGDHKGGLLADVPGFGKTVMSLGAIVGNPPSAEQISQVGGRNQKHLEHANVKYLHYKSAMKKLDLDVFNNTNIVLTTYQELQRGWPPGRKAADLLEECTFTTISDDGEEQYEVDGVKYHGLCRERADVIFRITWYRVIFDEVHTVKNINSETCIAARELRYTIFWGLSGTPLINAAKELFPYLRLIKWDDVQTWDQYRERYLKSANGRQRVDALVNLLTYRRTHNDHFFGKKMVQLPKNHAGTQWVTLTDEERVVYDLTTKLFEEANAPNGAQLKLRQRQAVSHFYLLEAFFRSINSTVVFKNYVEKLAEVENKRTAREQIGSWTERQFAGQKPPKCDEETGFLQLMSFDKSNFGGKFQLTPLLEIFVNTQMLVENECSLCRRGNGQFDDPRQIPECGHIFCKDCILRRWMESQPQQFSNGAVQQPKRRKKNAEKFGEAPDRRPGDDYFGVQPSFGDENGGLWGKVVLDDMFGNGGIPTPSAKTTAVKDIVLRWIAEDDSHKGIIRHHGSGHWTHATMEGIPFLYLNGKVTSAEKLKAISGFKDKNSKIRYLVASMKCGGQSLDLTCASRTIICDTWWNKAAEEQAFGRVFRIGQKKTTHNVRILARDTVDEDIDQMQDDKETEIKHTLQDDGHETQVFSEFEITKILQPEKWLEWVQQCVDEIREEDGIAQESMDVDARSDQKLETETNTAERGPSMATVFKNMREENIGHGKPPNIDLEDDSDGEWRPDQ</sequence>
<keyword evidence="2" id="KW-0479">Metal-binding</keyword>
<evidence type="ECO:0000256" key="5">
    <source>
        <dbReference type="ARBA" id="ARBA00022801"/>
    </source>
</evidence>
<dbReference type="InterPro" id="IPR027370">
    <property type="entry name" value="Znf-RING_euk"/>
</dbReference>
<keyword evidence="8" id="KW-0067">ATP-binding</keyword>
<dbReference type="PANTHER" id="PTHR45626:SF17">
    <property type="entry name" value="HELICASE-LIKE TRANSCRIPTION FACTOR"/>
    <property type="match status" value="1"/>
</dbReference>